<dbReference type="InterPro" id="IPR011992">
    <property type="entry name" value="EF-hand-dom_pair"/>
</dbReference>
<feature type="domain" description="EF-hand" evidence="4">
    <location>
        <begin position="194"/>
        <end position="229"/>
    </location>
</feature>
<dbReference type="SUPFAM" id="SSF47473">
    <property type="entry name" value="EF-hand"/>
    <property type="match status" value="1"/>
</dbReference>
<dbReference type="PROSITE" id="PS00018">
    <property type="entry name" value="EF_HAND_1"/>
    <property type="match status" value="1"/>
</dbReference>
<name>A0A7S0DMV7_9EUKA</name>
<dbReference type="EMBL" id="HBEM01026461">
    <property type="protein sequence ID" value="CAD8459048.1"/>
    <property type="molecule type" value="Transcribed_RNA"/>
</dbReference>
<dbReference type="Gene3D" id="1.10.238.10">
    <property type="entry name" value="EF-hand"/>
    <property type="match status" value="1"/>
</dbReference>
<dbReference type="GO" id="GO:0005509">
    <property type="term" value="F:calcium ion binding"/>
    <property type="evidence" value="ECO:0007669"/>
    <property type="project" value="InterPro"/>
</dbReference>
<dbReference type="InterPro" id="IPR018247">
    <property type="entry name" value="EF_Hand_1_Ca_BS"/>
</dbReference>
<dbReference type="PROSITE" id="PS50222">
    <property type="entry name" value="EF_HAND_2"/>
    <property type="match status" value="1"/>
</dbReference>
<accession>A0A7S0DMV7</accession>
<evidence type="ECO:0000313" key="5">
    <source>
        <dbReference type="EMBL" id="CAD8459048.1"/>
    </source>
</evidence>
<feature type="compositionally biased region" description="Basic and acidic residues" evidence="3">
    <location>
        <begin position="285"/>
        <end position="295"/>
    </location>
</feature>
<dbReference type="AlphaFoldDB" id="A0A7S0DMV7"/>
<evidence type="ECO:0000256" key="3">
    <source>
        <dbReference type="SAM" id="MobiDB-lite"/>
    </source>
</evidence>
<gene>
    <name evidence="5" type="ORF">LAMO00422_LOCUS18000</name>
</gene>
<feature type="compositionally biased region" description="Basic and acidic residues" evidence="3">
    <location>
        <begin position="414"/>
        <end position="442"/>
    </location>
</feature>
<feature type="region of interest" description="Disordered" evidence="3">
    <location>
        <begin position="414"/>
        <end position="474"/>
    </location>
</feature>
<feature type="compositionally biased region" description="Basic residues" evidence="3">
    <location>
        <begin position="316"/>
        <end position="336"/>
    </location>
</feature>
<proteinExistence type="predicted"/>
<keyword evidence="2" id="KW-0175">Coiled coil</keyword>
<feature type="compositionally biased region" description="Low complexity" evidence="3">
    <location>
        <begin position="106"/>
        <end position="121"/>
    </location>
</feature>
<keyword evidence="1" id="KW-0106">Calcium</keyword>
<reference evidence="5" key="1">
    <citation type="submission" date="2021-01" db="EMBL/GenBank/DDBJ databases">
        <authorList>
            <person name="Corre E."/>
            <person name="Pelletier E."/>
            <person name="Niang G."/>
            <person name="Scheremetjew M."/>
            <person name="Finn R."/>
            <person name="Kale V."/>
            <person name="Holt S."/>
            <person name="Cochrane G."/>
            <person name="Meng A."/>
            <person name="Brown T."/>
            <person name="Cohen L."/>
        </authorList>
    </citation>
    <scope>NUCLEOTIDE SEQUENCE</scope>
    <source>
        <strain evidence="5">CCMP2058</strain>
    </source>
</reference>
<feature type="region of interest" description="Disordered" evidence="3">
    <location>
        <begin position="238"/>
        <end position="263"/>
    </location>
</feature>
<feature type="region of interest" description="Disordered" evidence="3">
    <location>
        <begin position="285"/>
        <end position="344"/>
    </location>
</feature>
<protein>
    <recommendedName>
        <fullName evidence="4">EF-hand domain-containing protein</fullName>
    </recommendedName>
</protein>
<organism evidence="5">
    <name type="scientific">Amorphochlora amoebiformis</name>
    <dbReference type="NCBI Taxonomy" id="1561963"/>
    <lineage>
        <taxon>Eukaryota</taxon>
        <taxon>Sar</taxon>
        <taxon>Rhizaria</taxon>
        <taxon>Cercozoa</taxon>
        <taxon>Chlorarachniophyceae</taxon>
        <taxon>Amorphochlora</taxon>
    </lineage>
</organism>
<feature type="region of interest" description="Disordered" evidence="3">
    <location>
        <begin position="105"/>
        <end position="166"/>
    </location>
</feature>
<feature type="compositionally biased region" description="Basic and acidic residues" evidence="3">
    <location>
        <begin position="127"/>
        <end position="150"/>
    </location>
</feature>
<feature type="coiled-coil region" evidence="2">
    <location>
        <begin position="39"/>
        <end position="66"/>
    </location>
</feature>
<evidence type="ECO:0000256" key="1">
    <source>
        <dbReference type="ARBA" id="ARBA00022837"/>
    </source>
</evidence>
<feature type="compositionally biased region" description="Low complexity" evidence="3">
    <location>
        <begin position="248"/>
        <end position="258"/>
    </location>
</feature>
<evidence type="ECO:0000259" key="4">
    <source>
        <dbReference type="PROSITE" id="PS50222"/>
    </source>
</evidence>
<sequence>MASTTLHLSRKGGQGGEDIPVIEYGKSKYDIPSKAYVSGVDYESRIEQLNKEFEKLQEKHRRLAGRYATAYTHRQAEPANVAYGFFLDDDTKCKRDSMTTAQIRLSHSNPNANTNPSNPAAEQPTGTREEGQERGGEEEKRKEDNQKDTLVEDTDPFGKAQGDMKIENSIMSGKGEGMSAAIREAEAKAAKYDFETQFMHALFNKLDSNKDGIITREEFLRNAKGSAGALIAQVEADATRKKRRQKAAKAIQASAEASESQKENIIEEDKAISIIGKVKRLISESRLAKDPEDTGKPSSDVKGLISSAEEQNHTGGGKKRRKGKKKGLSKRSRHRQIHNDPLVALAMRSAEKGDSISRIYSELTRIRRAYPLDEPETRISRAVKIAESKSPKDNSSDAKFLERKLKRISESYDVPHRPFGVRPDRFDGDNWESKRPEWERIPAKKPKKSKTPGSKTLVARGKRNPCSGSQEWPATEQNLNVLRKKLGYLPRQGLSPTA</sequence>
<evidence type="ECO:0000256" key="2">
    <source>
        <dbReference type="SAM" id="Coils"/>
    </source>
</evidence>
<dbReference type="InterPro" id="IPR002048">
    <property type="entry name" value="EF_hand_dom"/>
</dbReference>